<dbReference type="EMBL" id="FLMQ01000055">
    <property type="protein sequence ID" value="SBP87455.1"/>
    <property type="molecule type" value="Genomic_DNA"/>
</dbReference>
<keyword evidence="2" id="KW-1185">Reference proteome</keyword>
<dbReference type="Proteomes" id="UP000214566">
    <property type="component" value="Unassembled WGS sequence"/>
</dbReference>
<dbReference type="AlphaFoldDB" id="A0A238D2H9"/>
<organism evidence="1 2">
    <name type="scientific">Thiomonas delicata</name>
    <name type="common">Thiomonas cuprina</name>
    <dbReference type="NCBI Taxonomy" id="364030"/>
    <lineage>
        <taxon>Bacteria</taxon>
        <taxon>Pseudomonadati</taxon>
        <taxon>Pseudomonadota</taxon>
        <taxon>Betaproteobacteria</taxon>
        <taxon>Burkholderiales</taxon>
        <taxon>Thiomonas</taxon>
    </lineage>
</organism>
<proteinExistence type="predicted"/>
<evidence type="ECO:0000313" key="1">
    <source>
        <dbReference type="EMBL" id="SBP87455.1"/>
    </source>
</evidence>
<protein>
    <submittedName>
        <fullName evidence="1">Uncharacterized protein</fullName>
    </submittedName>
</protein>
<evidence type="ECO:0000313" key="2">
    <source>
        <dbReference type="Proteomes" id="UP000214566"/>
    </source>
</evidence>
<reference evidence="1 2" key="1">
    <citation type="submission" date="2016-06" db="EMBL/GenBank/DDBJ databases">
        <authorList>
            <person name="Kjaerup R.B."/>
            <person name="Dalgaard T.S."/>
            <person name="Juul-Madsen H.R."/>
        </authorList>
    </citation>
    <scope>NUCLEOTIDE SEQUENCE [LARGE SCALE GENOMIC DNA]</scope>
    <source>
        <strain evidence="1 2">DSM 16361</strain>
    </source>
</reference>
<name>A0A238D2H9_THIDL</name>
<sequence>MILIVLNPHMSLHIACSMHE</sequence>
<accession>A0A238D2H9</accession>
<gene>
    <name evidence="1" type="ORF">THIARS_60168</name>
</gene>